<evidence type="ECO:0000313" key="2">
    <source>
        <dbReference type="EMBL" id="CAD8117056.1"/>
    </source>
</evidence>
<reference evidence="1" key="1">
    <citation type="submission" date="2021-01" db="EMBL/GenBank/DDBJ databases">
        <authorList>
            <consortium name="Genoscope - CEA"/>
            <person name="William W."/>
        </authorList>
    </citation>
    <scope>NUCLEOTIDE SEQUENCE</scope>
</reference>
<keyword evidence="3" id="KW-1185">Reference proteome</keyword>
<dbReference type="AlphaFoldDB" id="A0A8S1L9P8"/>
<protein>
    <submittedName>
        <fullName evidence="1">Uncharacterized protein</fullName>
    </submittedName>
</protein>
<name>A0A8S1L9P8_PARPR</name>
<dbReference type="Proteomes" id="UP000688137">
    <property type="component" value="Unassembled WGS sequence"/>
</dbReference>
<evidence type="ECO:0000313" key="3">
    <source>
        <dbReference type="Proteomes" id="UP000688137"/>
    </source>
</evidence>
<evidence type="ECO:0000313" key="1">
    <source>
        <dbReference type="EMBL" id="CAD8062955.1"/>
    </source>
</evidence>
<dbReference type="EMBL" id="CAJJDM010000196">
    <property type="protein sequence ID" value="CAD8117056.1"/>
    <property type="molecule type" value="Genomic_DNA"/>
</dbReference>
<organism evidence="1 3">
    <name type="scientific">Paramecium primaurelia</name>
    <dbReference type="NCBI Taxonomy" id="5886"/>
    <lineage>
        <taxon>Eukaryota</taxon>
        <taxon>Sar</taxon>
        <taxon>Alveolata</taxon>
        <taxon>Ciliophora</taxon>
        <taxon>Intramacronucleata</taxon>
        <taxon>Oligohymenophorea</taxon>
        <taxon>Peniculida</taxon>
        <taxon>Parameciidae</taxon>
        <taxon>Paramecium</taxon>
    </lineage>
</organism>
<accession>A0A8S1L9P8</accession>
<proteinExistence type="predicted"/>
<comment type="caution">
    <text evidence="1">The sequence shown here is derived from an EMBL/GenBank/DDBJ whole genome shotgun (WGS) entry which is preliminary data.</text>
</comment>
<gene>
    <name evidence="1" type="ORF">PPRIM_AZ9-3.1.T0340075</name>
    <name evidence="2" type="ORF">PPRIM_AZ9-3.1.T1870010</name>
</gene>
<dbReference type="EMBL" id="CAJJDM010000033">
    <property type="protein sequence ID" value="CAD8062955.1"/>
    <property type="molecule type" value="Genomic_DNA"/>
</dbReference>
<sequence>MYLINIYIQCLQVVRILNSVPIQFYQIDPLLQDNYHTINLSLILLIRRLFQKLKRIDLFLLIKMSKHLILIKKLQRITYSNQLIKYGYYFDR</sequence>